<comment type="caution">
    <text evidence="3">The sequence shown here is derived from an EMBL/GenBank/DDBJ whole genome shotgun (WGS) entry which is preliminary data.</text>
</comment>
<dbReference type="STRING" id="273677.BW34_00875"/>
<evidence type="ECO:0000313" key="3">
    <source>
        <dbReference type="EMBL" id="TDL46271.1"/>
    </source>
</evidence>
<feature type="chain" id="PRO_5020888515" evidence="2">
    <location>
        <begin position="28"/>
        <end position="185"/>
    </location>
</feature>
<feature type="transmembrane region" description="Helical" evidence="1">
    <location>
        <begin position="154"/>
        <end position="176"/>
    </location>
</feature>
<gene>
    <name evidence="3" type="ORF">E2R54_07570</name>
</gene>
<keyword evidence="1" id="KW-1133">Transmembrane helix</keyword>
<evidence type="ECO:0000256" key="2">
    <source>
        <dbReference type="SAM" id="SignalP"/>
    </source>
</evidence>
<reference evidence="3 4" key="1">
    <citation type="submission" date="2019-03" db="EMBL/GenBank/DDBJ databases">
        <title>Genome Sequencing and Assembly of Various Microbes Isolated from Partially Reclaimed Soil and Acid Mine Drainage (AMD) Site.</title>
        <authorList>
            <person name="Steinbock B."/>
            <person name="Bechtold R."/>
            <person name="Sevigny J.L."/>
            <person name="Thomas D."/>
            <person name="Cuthill L.R."/>
            <person name="Aveiro Johannsen E.J."/>
            <person name="Thomas K."/>
            <person name="Ghosh A."/>
        </authorList>
    </citation>
    <scope>NUCLEOTIDE SEQUENCE [LARGE SCALE GENOMIC DNA]</scope>
    <source>
        <strain evidence="3 4">F-B2</strain>
    </source>
</reference>
<proteinExistence type="predicted"/>
<dbReference type="AlphaFoldDB" id="A0A4R5YNJ2"/>
<name>A0A4R5YNJ2_9MICO</name>
<sequence>MRRSPRALVTILLLTALTFGAPAVASASTIYPPVDACSSDAAGAGPGDTISFSCDSSTFAPNETVTVTVTGENGAGARFAMVRTAISTASAVFESDASGALPAIRIVLPSDARGVYNIAAISATSTGGTSSAVIDASQSSDPLVRAGFDGNQLMGLWIGAGALLAAGAVIVIASAVRRRRDRTDD</sequence>
<evidence type="ECO:0000313" key="4">
    <source>
        <dbReference type="Proteomes" id="UP000295633"/>
    </source>
</evidence>
<dbReference type="Proteomes" id="UP000295633">
    <property type="component" value="Unassembled WGS sequence"/>
</dbReference>
<keyword evidence="1" id="KW-0472">Membrane</keyword>
<keyword evidence="2" id="KW-0732">Signal</keyword>
<dbReference type="RefSeq" id="WP_133399256.1">
    <property type="nucleotide sequence ID" value="NZ_SMZX01000001.1"/>
</dbReference>
<accession>A0A4R5YNJ2</accession>
<protein>
    <submittedName>
        <fullName evidence="3">Cell wall protein</fullName>
    </submittedName>
</protein>
<keyword evidence="1" id="KW-0812">Transmembrane</keyword>
<dbReference type="EMBL" id="SMZX01000001">
    <property type="protein sequence ID" value="TDL46271.1"/>
    <property type="molecule type" value="Genomic_DNA"/>
</dbReference>
<feature type="signal peptide" evidence="2">
    <location>
        <begin position="1"/>
        <end position="27"/>
    </location>
</feature>
<organism evidence="3 4">
    <name type="scientific">Microbacterium oleivorans</name>
    <dbReference type="NCBI Taxonomy" id="273677"/>
    <lineage>
        <taxon>Bacteria</taxon>
        <taxon>Bacillati</taxon>
        <taxon>Actinomycetota</taxon>
        <taxon>Actinomycetes</taxon>
        <taxon>Micrococcales</taxon>
        <taxon>Microbacteriaceae</taxon>
        <taxon>Microbacterium</taxon>
    </lineage>
</organism>
<evidence type="ECO:0000256" key="1">
    <source>
        <dbReference type="SAM" id="Phobius"/>
    </source>
</evidence>